<sequence>MSTDQEILARIQEIEKRMERMEATLESINNILKKVEQNTYFGCYVEGEKLD</sequence>
<dbReference type="BioCyc" id="MMAZ1236903:G139K-2458-MONOMER"/>
<dbReference type="KEGG" id="mmaz:MmTuc01_2572"/>
<dbReference type="HOGENOM" id="CLU_3094127_0_0_2"/>
<evidence type="ECO:0000256" key="1">
    <source>
        <dbReference type="SAM" id="Coils"/>
    </source>
</evidence>
<dbReference type="AlphaFoldDB" id="M1QLJ7"/>
<reference evidence="2 3" key="1">
    <citation type="journal article" date="2013" name="Genome Announc.">
        <title>Complete Genome of a Methanosarcina mazei Strain Isolated from Sediment Samples from an Amazonian Flooded Area.</title>
        <authorList>
            <person name="Assis das Gracas D."/>
            <person name="Thiago Juca Ramos R."/>
            <person name="Vieira Araujo A.C."/>
            <person name="Zahlouth R."/>
            <person name="Ribeiro Carneiro A."/>
            <person name="Souza Lopes T."/>
            <person name="Azevedo Barauna R."/>
            <person name="Azevedo V."/>
            <person name="Cruz Schneider M.P."/>
            <person name="Pellizari V.H."/>
            <person name="Silva A."/>
        </authorList>
    </citation>
    <scope>NUCLEOTIDE SEQUENCE [LARGE SCALE GENOMIC DNA]</scope>
    <source>
        <strain evidence="2 3">Tuc01</strain>
    </source>
</reference>
<protein>
    <submittedName>
        <fullName evidence="2">Uncharacterized protein</fullName>
    </submittedName>
</protein>
<dbReference type="EMBL" id="CP004144">
    <property type="protein sequence ID" value="AGF97874.1"/>
    <property type="molecule type" value="Genomic_DNA"/>
</dbReference>
<dbReference type="Proteomes" id="UP000011718">
    <property type="component" value="Chromosome"/>
</dbReference>
<keyword evidence="1" id="KW-0175">Coiled coil</keyword>
<proteinExistence type="predicted"/>
<accession>M1QLJ7</accession>
<gene>
    <name evidence="2" type="ORF">MmTuc01_2572</name>
</gene>
<evidence type="ECO:0000313" key="2">
    <source>
        <dbReference type="EMBL" id="AGF97874.1"/>
    </source>
</evidence>
<evidence type="ECO:0000313" key="3">
    <source>
        <dbReference type="Proteomes" id="UP000011718"/>
    </source>
</evidence>
<organism evidence="2 3">
    <name type="scientific">Methanosarcina mazei Tuc01</name>
    <dbReference type="NCBI Taxonomy" id="1236903"/>
    <lineage>
        <taxon>Archaea</taxon>
        <taxon>Methanobacteriati</taxon>
        <taxon>Methanobacteriota</taxon>
        <taxon>Stenosarchaea group</taxon>
        <taxon>Methanomicrobia</taxon>
        <taxon>Methanosarcinales</taxon>
        <taxon>Methanosarcinaceae</taxon>
        <taxon>Methanosarcina</taxon>
    </lineage>
</organism>
<name>M1QLJ7_METMZ</name>
<feature type="coiled-coil region" evidence="1">
    <location>
        <begin position="4"/>
        <end position="38"/>
    </location>
</feature>